<evidence type="ECO:0000256" key="1">
    <source>
        <dbReference type="ARBA" id="ARBA00004141"/>
    </source>
</evidence>
<feature type="transmembrane region" description="Helical" evidence="9">
    <location>
        <begin position="254"/>
        <end position="276"/>
    </location>
</feature>
<feature type="transmembrane region" description="Helical" evidence="9">
    <location>
        <begin position="75"/>
        <end position="99"/>
    </location>
</feature>
<comment type="similarity">
    <text evidence="2">Belongs to the SLC13A/DASS transporter (TC 2.A.47) family. NADC subfamily.</text>
</comment>
<dbReference type="NCBIfam" id="TIGR00785">
    <property type="entry name" value="dass"/>
    <property type="match status" value="1"/>
</dbReference>
<accession>A0A3N5BFN3</accession>
<dbReference type="Proteomes" id="UP000277108">
    <property type="component" value="Unassembled WGS sequence"/>
</dbReference>
<feature type="transmembrane region" description="Helical" evidence="9">
    <location>
        <begin position="456"/>
        <end position="476"/>
    </location>
</feature>
<feature type="transmembrane region" description="Helical" evidence="9">
    <location>
        <begin position="497"/>
        <end position="521"/>
    </location>
</feature>
<keyword evidence="4 9" id="KW-0812">Transmembrane</keyword>
<feature type="transmembrane region" description="Helical" evidence="9">
    <location>
        <begin position="433"/>
        <end position="450"/>
    </location>
</feature>
<evidence type="ECO:0000256" key="4">
    <source>
        <dbReference type="ARBA" id="ARBA00022692"/>
    </source>
</evidence>
<dbReference type="EMBL" id="RKRK01000003">
    <property type="protein sequence ID" value="RPF56504.1"/>
    <property type="molecule type" value="Genomic_DNA"/>
</dbReference>
<organism evidence="10 11">
    <name type="scientific">Abyssicoccus albus</name>
    <dbReference type="NCBI Taxonomy" id="1817405"/>
    <lineage>
        <taxon>Bacteria</taxon>
        <taxon>Bacillati</taxon>
        <taxon>Bacillota</taxon>
        <taxon>Bacilli</taxon>
        <taxon>Bacillales</taxon>
        <taxon>Abyssicoccaceae</taxon>
    </lineage>
</organism>
<feature type="transmembrane region" description="Helical" evidence="9">
    <location>
        <begin position="43"/>
        <end position="63"/>
    </location>
</feature>
<evidence type="ECO:0000256" key="2">
    <source>
        <dbReference type="ARBA" id="ARBA00006772"/>
    </source>
</evidence>
<dbReference type="GO" id="GO:0015293">
    <property type="term" value="F:symporter activity"/>
    <property type="evidence" value="ECO:0007669"/>
    <property type="project" value="UniProtKB-KW"/>
</dbReference>
<feature type="transmembrane region" description="Helical" evidence="9">
    <location>
        <begin position="408"/>
        <end position="426"/>
    </location>
</feature>
<protein>
    <recommendedName>
        <fullName evidence="3">Sodium-dependent dicarboxylate transporter SdcS</fullName>
    </recommendedName>
    <alternativeName>
        <fullName evidence="8">Na(+)/dicarboxylate symporter</fullName>
    </alternativeName>
</protein>
<keyword evidence="6 9" id="KW-1133">Transmembrane helix</keyword>
<feature type="transmembrane region" description="Helical" evidence="9">
    <location>
        <begin position="215"/>
        <end position="234"/>
    </location>
</feature>
<dbReference type="InterPro" id="IPR001898">
    <property type="entry name" value="SLC13A/DASS"/>
</dbReference>
<keyword evidence="11" id="KW-1185">Reference proteome</keyword>
<feature type="transmembrane region" description="Helical" evidence="9">
    <location>
        <begin position="310"/>
        <end position="329"/>
    </location>
</feature>
<dbReference type="PANTHER" id="PTHR10283">
    <property type="entry name" value="SOLUTE CARRIER FAMILY 13 MEMBER"/>
    <property type="match status" value="1"/>
</dbReference>
<evidence type="ECO:0000256" key="9">
    <source>
        <dbReference type="SAM" id="Phobius"/>
    </source>
</evidence>
<dbReference type="GO" id="GO:0005886">
    <property type="term" value="C:plasma membrane"/>
    <property type="evidence" value="ECO:0007669"/>
    <property type="project" value="TreeGrafter"/>
</dbReference>
<dbReference type="RefSeq" id="WP_414731058.1">
    <property type="nucleotide sequence ID" value="NZ_RKRK01000003.1"/>
</dbReference>
<reference evidence="10 11" key="1">
    <citation type="submission" date="2018-11" db="EMBL/GenBank/DDBJ databases">
        <title>Genomic Encyclopedia of Type Strains, Phase IV (KMG-IV): sequencing the most valuable type-strain genomes for metagenomic binning, comparative biology and taxonomic classification.</title>
        <authorList>
            <person name="Goeker M."/>
        </authorList>
    </citation>
    <scope>NUCLEOTIDE SEQUENCE [LARGE SCALE GENOMIC DNA]</scope>
    <source>
        <strain evidence="10 11">DSM 29158</strain>
    </source>
</reference>
<feature type="transmembrane region" description="Helical" evidence="9">
    <location>
        <begin position="335"/>
        <end position="355"/>
    </location>
</feature>
<proteinExistence type="inferred from homology"/>
<keyword evidence="7 9" id="KW-0472">Membrane</keyword>
<sequence>MSSHQIKKAHDMLWTDHYRTKGLLKFFSKQPESNLNDGPSYNTFQLIGLVLGPLLFLLTLLFFRPANLEMPAIFVLASTLWIATWWITEAIPIPVTSLLPLVLFPMGNVMDSGTVSSSYGNDIIFLFMGGFIIAIAMERWNLHTRIALNIINFIGTTTSRIILGFMLATGIMSMFVSNTAAVMIMVPIGLALILEAETLSDGKNSSNIKKFEKTLLFAIGYAGTIGGLGTLIGTPPLILLAGQAKELFDIEISFAQYMLVGVPASITLLIITWLYLHFFRFKSTMTQLPGGSRVIKTELQKLGKITREETIVLCIFLLAAFLWIVRGFFFQNFEALQLVKDGTIAMFISILFFIIPTRKKPGRILDWSVVKDIPWGVLLLFGGGLALASGISESGLDVWLSEQLKNLNGMNIVLIIIVITLFVLFLTEITSNTATATMILPLLGALSVAIDVHPLAVMLPAAMAANCAFMLPVGTPPNAIIFGTNKLTIQDMAKTGFLLNLIACVLIILIVLFWFPIVFGLELTPFPESLK</sequence>
<gene>
    <name evidence="10" type="ORF">EDD62_1140</name>
</gene>
<name>A0A3N5BFN3_9BACL</name>
<evidence type="ECO:0000313" key="10">
    <source>
        <dbReference type="EMBL" id="RPF56504.1"/>
    </source>
</evidence>
<feature type="transmembrane region" description="Helical" evidence="9">
    <location>
        <begin position="174"/>
        <end position="194"/>
    </location>
</feature>
<evidence type="ECO:0000256" key="5">
    <source>
        <dbReference type="ARBA" id="ARBA00022847"/>
    </source>
</evidence>
<evidence type="ECO:0000256" key="8">
    <source>
        <dbReference type="ARBA" id="ARBA00031174"/>
    </source>
</evidence>
<dbReference type="GO" id="GO:0008514">
    <property type="term" value="F:organic anion transmembrane transporter activity"/>
    <property type="evidence" value="ECO:0007669"/>
    <property type="project" value="UniProtKB-ARBA"/>
</dbReference>
<evidence type="ECO:0000256" key="7">
    <source>
        <dbReference type="ARBA" id="ARBA00023136"/>
    </source>
</evidence>
<dbReference type="Pfam" id="PF00939">
    <property type="entry name" value="Na_sulph_symp"/>
    <property type="match status" value="1"/>
</dbReference>
<dbReference type="PANTHER" id="PTHR10283:SF82">
    <property type="entry name" value="SOLUTE CARRIER FAMILY 13 MEMBER 2"/>
    <property type="match status" value="1"/>
</dbReference>
<dbReference type="CDD" id="cd01115">
    <property type="entry name" value="SLC13_permease"/>
    <property type="match status" value="1"/>
</dbReference>
<feature type="transmembrane region" description="Helical" evidence="9">
    <location>
        <begin position="119"/>
        <end position="137"/>
    </location>
</feature>
<evidence type="ECO:0000256" key="3">
    <source>
        <dbReference type="ARBA" id="ARBA00020150"/>
    </source>
</evidence>
<dbReference type="AlphaFoldDB" id="A0A3N5BFN3"/>
<feature type="transmembrane region" description="Helical" evidence="9">
    <location>
        <begin position="375"/>
        <end position="396"/>
    </location>
</feature>
<dbReference type="GO" id="GO:1905039">
    <property type="term" value="P:carboxylic acid transmembrane transport"/>
    <property type="evidence" value="ECO:0007669"/>
    <property type="project" value="UniProtKB-ARBA"/>
</dbReference>
<evidence type="ECO:0000313" key="11">
    <source>
        <dbReference type="Proteomes" id="UP000277108"/>
    </source>
</evidence>
<keyword evidence="5" id="KW-0769">Symport</keyword>
<feature type="transmembrane region" description="Helical" evidence="9">
    <location>
        <begin position="146"/>
        <end position="168"/>
    </location>
</feature>
<evidence type="ECO:0000256" key="6">
    <source>
        <dbReference type="ARBA" id="ARBA00022989"/>
    </source>
</evidence>
<comment type="subcellular location">
    <subcellularLocation>
        <location evidence="1">Membrane</location>
        <topology evidence="1">Multi-pass membrane protein</topology>
    </subcellularLocation>
</comment>
<comment type="caution">
    <text evidence="10">The sequence shown here is derived from an EMBL/GenBank/DDBJ whole genome shotgun (WGS) entry which is preliminary data.</text>
</comment>
<keyword evidence="5" id="KW-0813">Transport</keyword>